<dbReference type="SMART" id="SM00530">
    <property type="entry name" value="HTH_XRE"/>
    <property type="match status" value="1"/>
</dbReference>
<dbReference type="SUPFAM" id="SSF47413">
    <property type="entry name" value="lambda repressor-like DNA-binding domains"/>
    <property type="match status" value="1"/>
</dbReference>
<dbReference type="InterPro" id="IPR001387">
    <property type="entry name" value="Cro/C1-type_HTH"/>
</dbReference>
<gene>
    <name evidence="3" type="ORF">FHS42_002487</name>
</gene>
<evidence type="ECO:0000313" key="4">
    <source>
        <dbReference type="Proteomes" id="UP000588098"/>
    </source>
</evidence>
<evidence type="ECO:0000313" key="3">
    <source>
        <dbReference type="EMBL" id="MBB5935425.1"/>
    </source>
</evidence>
<dbReference type="AlphaFoldDB" id="A0A7W9Q8A2"/>
<keyword evidence="4" id="KW-1185">Reference proteome</keyword>
<dbReference type="Gene3D" id="1.10.260.40">
    <property type="entry name" value="lambda repressor-like DNA-binding domains"/>
    <property type="match status" value="1"/>
</dbReference>
<proteinExistence type="predicted"/>
<name>A0A7W9Q8A2_9ACTN</name>
<dbReference type="PANTHER" id="PTHR46558">
    <property type="entry name" value="TRACRIPTIONAL REGULATORY PROTEIN-RELATED-RELATED"/>
    <property type="match status" value="1"/>
</dbReference>
<dbReference type="Pfam" id="PF01381">
    <property type="entry name" value="HTH_3"/>
    <property type="match status" value="1"/>
</dbReference>
<evidence type="ECO:0000259" key="2">
    <source>
        <dbReference type="PROSITE" id="PS50943"/>
    </source>
</evidence>
<dbReference type="EMBL" id="JACHJL010000005">
    <property type="protein sequence ID" value="MBB5935425.1"/>
    <property type="molecule type" value="Genomic_DNA"/>
</dbReference>
<protein>
    <submittedName>
        <fullName evidence="3">Transcriptional regulator with XRE-family HTH domain</fullName>
    </submittedName>
</protein>
<keyword evidence="1" id="KW-0238">DNA-binding</keyword>
<organism evidence="3 4">
    <name type="scientific">Streptomyces zagrosensis</name>
    <dbReference type="NCBI Taxonomy" id="1042984"/>
    <lineage>
        <taxon>Bacteria</taxon>
        <taxon>Bacillati</taxon>
        <taxon>Actinomycetota</taxon>
        <taxon>Actinomycetes</taxon>
        <taxon>Kitasatosporales</taxon>
        <taxon>Streptomycetaceae</taxon>
        <taxon>Streptomyces</taxon>
    </lineage>
</organism>
<reference evidence="3 4" key="1">
    <citation type="submission" date="2020-08" db="EMBL/GenBank/DDBJ databases">
        <title>Genomic Encyclopedia of Type Strains, Phase III (KMG-III): the genomes of soil and plant-associated and newly described type strains.</title>
        <authorList>
            <person name="Whitman W."/>
        </authorList>
    </citation>
    <scope>NUCLEOTIDE SEQUENCE [LARGE SCALE GENOMIC DNA]</scope>
    <source>
        <strain evidence="3 4">CECT 8305</strain>
    </source>
</reference>
<evidence type="ECO:0000256" key="1">
    <source>
        <dbReference type="ARBA" id="ARBA00023125"/>
    </source>
</evidence>
<dbReference type="PANTHER" id="PTHR46558:SF4">
    <property type="entry name" value="DNA-BIDING PHAGE PROTEIN"/>
    <property type="match status" value="1"/>
</dbReference>
<comment type="caution">
    <text evidence="3">The sequence shown here is derived from an EMBL/GenBank/DDBJ whole genome shotgun (WGS) entry which is preliminary data.</text>
</comment>
<sequence>MAAKRMRLAQRRKSAGYSQEKLAERLGIERSTVVRWETAESEPQPWVRPKLAAALKVTLDELQS</sequence>
<dbReference type="InterPro" id="IPR010982">
    <property type="entry name" value="Lambda_DNA-bd_dom_sf"/>
</dbReference>
<dbReference type="RefSeq" id="WP_246494583.1">
    <property type="nucleotide sequence ID" value="NZ_JACHJL010000005.1"/>
</dbReference>
<dbReference type="GO" id="GO:0003677">
    <property type="term" value="F:DNA binding"/>
    <property type="evidence" value="ECO:0007669"/>
    <property type="project" value="UniProtKB-KW"/>
</dbReference>
<dbReference type="Proteomes" id="UP000588098">
    <property type="component" value="Unassembled WGS sequence"/>
</dbReference>
<feature type="domain" description="HTH cro/C1-type" evidence="2">
    <location>
        <begin position="8"/>
        <end position="62"/>
    </location>
</feature>
<dbReference type="PROSITE" id="PS50943">
    <property type="entry name" value="HTH_CROC1"/>
    <property type="match status" value="1"/>
</dbReference>
<dbReference type="CDD" id="cd00093">
    <property type="entry name" value="HTH_XRE"/>
    <property type="match status" value="1"/>
</dbReference>
<accession>A0A7W9Q8A2</accession>